<name>A0A9N7Z3V4_PLEPL</name>
<accession>A0A9N7Z3V4</accession>
<organism evidence="2 3">
    <name type="scientific">Pleuronectes platessa</name>
    <name type="common">European plaice</name>
    <dbReference type="NCBI Taxonomy" id="8262"/>
    <lineage>
        <taxon>Eukaryota</taxon>
        <taxon>Metazoa</taxon>
        <taxon>Chordata</taxon>
        <taxon>Craniata</taxon>
        <taxon>Vertebrata</taxon>
        <taxon>Euteleostomi</taxon>
        <taxon>Actinopterygii</taxon>
        <taxon>Neopterygii</taxon>
        <taxon>Teleostei</taxon>
        <taxon>Neoteleostei</taxon>
        <taxon>Acanthomorphata</taxon>
        <taxon>Carangaria</taxon>
        <taxon>Pleuronectiformes</taxon>
        <taxon>Pleuronectoidei</taxon>
        <taxon>Pleuronectidae</taxon>
        <taxon>Pleuronectes</taxon>
    </lineage>
</organism>
<dbReference type="AlphaFoldDB" id="A0A9N7Z3V4"/>
<evidence type="ECO:0000256" key="1">
    <source>
        <dbReference type="SAM" id="MobiDB-lite"/>
    </source>
</evidence>
<reference evidence="2" key="1">
    <citation type="submission" date="2020-03" db="EMBL/GenBank/DDBJ databases">
        <authorList>
            <person name="Weist P."/>
        </authorList>
    </citation>
    <scope>NUCLEOTIDE SEQUENCE</scope>
</reference>
<feature type="compositionally biased region" description="Basic and acidic residues" evidence="1">
    <location>
        <begin position="155"/>
        <end position="176"/>
    </location>
</feature>
<sequence>MKPLHLEDVFIILLPHGRNNNTPPSALERVLEEGSGDNRLQRSGDRDLNRAQGRTENMKSSAGVDEKRPLCSDSSTDIICFKGCWSELVGAEAAPDITVERSQQGARALTEETFDRRSKMRTGQKLRRQLSEVGEESLNAEPEIIYGRGCAVPESDVKNRDLDETPPRALKDKIPPEDSSLP</sequence>
<evidence type="ECO:0000313" key="3">
    <source>
        <dbReference type="Proteomes" id="UP001153269"/>
    </source>
</evidence>
<feature type="compositionally biased region" description="Basic and acidic residues" evidence="1">
    <location>
        <begin position="39"/>
        <end position="49"/>
    </location>
</feature>
<feature type="region of interest" description="Disordered" evidence="1">
    <location>
        <begin position="155"/>
        <end position="182"/>
    </location>
</feature>
<comment type="caution">
    <text evidence="2">The sequence shown here is derived from an EMBL/GenBank/DDBJ whole genome shotgun (WGS) entry which is preliminary data.</text>
</comment>
<gene>
    <name evidence="2" type="ORF">PLEPLA_LOCUS35574</name>
</gene>
<proteinExistence type="predicted"/>
<dbReference type="Proteomes" id="UP001153269">
    <property type="component" value="Unassembled WGS sequence"/>
</dbReference>
<protein>
    <submittedName>
        <fullName evidence="2">Uncharacterized protein</fullName>
    </submittedName>
</protein>
<evidence type="ECO:0000313" key="2">
    <source>
        <dbReference type="EMBL" id="CAB1447906.1"/>
    </source>
</evidence>
<dbReference type="EMBL" id="CADEAL010003959">
    <property type="protein sequence ID" value="CAB1447906.1"/>
    <property type="molecule type" value="Genomic_DNA"/>
</dbReference>
<keyword evidence="3" id="KW-1185">Reference proteome</keyword>
<feature type="region of interest" description="Disordered" evidence="1">
    <location>
        <begin position="33"/>
        <end position="68"/>
    </location>
</feature>